<evidence type="ECO:0000313" key="4">
    <source>
        <dbReference type="Proteomes" id="UP001172673"/>
    </source>
</evidence>
<feature type="domain" description="DUF7598" evidence="2">
    <location>
        <begin position="26"/>
        <end position="124"/>
    </location>
</feature>
<evidence type="ECO:0000256" key="1">
    <source>
        <dbReference type="SAM" id="Phobius"/>
    </source>
</evidence>
<feature type="transmembrane region" description="Helical" evidence="1">
    <location>
        <begin position="34"/>
        <end position="57"/>
    </location>
</feature>
<accession>A0AA38WXU9</accession>
<protein>
    <recommendedName>
        <fullName evidence="2">DUF7598 domain-containing protein</fullName>
    </recommendedName>
</protein>
<dbReference type="AlphaFoldDB" id="A0AA38WXU9"/>
<keyword evidence="1" id="KW-0472">Membrane</keyword>
<reference evidence="3" key="1">
    <citation type="submission" date="2022-10" db="EMBL/GenBank/DDBJ databases">
        <title>Culturing micro-colonial fungi from biological soil crusts in the Mojave desert and describing Neophaeococcomyces mojavensis, and introducing the new genera and species Taxawa tesnikishii.</title>
        <authorList>
            <person name="Kurbessoian T."/>
            <person name="Stajich J.E."/>
        </authorList>
    </citation>
    <scope>NUCLEOTIDE SEQUENCE</scope>
    <source>
        <strain evidence="3">TK_41</strain>
    </source>
</reference>
<comment type="caution">
    <text evidence="3">The sequence shown here is derived from an EMBL/GenBank/DDBJ whole genome shotgun (WGS) entry which is preliminary data.</text>
</comment>
<dbReference type="EMBL" id="JAPDRK010000023">
    <property type="protein sequence ID" value="KAJ9603145.1"/>
    <property type="molecule type" value="Genomic_DNA"/>
</dbReference>
<dbReference type="InterPro" id="IPR056019">
    <property type="entry name" value="DUF7598"/>
</dbReference>
<dbReference type="Pfam" id="PF24535">
    <property type="entry name" value="DUF7598"/>
    <property type="match status" value="1"/>
</dbReference>
<feature type="transmembrane region" description="Helical" evidence="1">
    <location>
        <begin position="69"/>
        <end position="90"/>
    </location>
</feature>
<proteinExistence type="predicted"/>
<name>A0AA38WXU9_9EURO</name>
<sequence length="163" mass="18169">MSSTTFIVFKDKLGAKITHTITQTRYVWLNIIRILNIASLLIVVAASIATITRTFIVSKFFFFDAATQIIRALIAVFLIATETPWFVAYFTREWACFGNNHGFSMLSCAMTCLGVNILGDLNYLHIQIQGPYGILLTSAVRDISAEIVLKANQLVKSVIRGLM</sequence>
<keyword evidence="4" id="KW-1185">Reference proteome</keyword>
<gene>
    <name evidence="3" type="ORF">H2200_012440</name>
</gene>
<keyword evidence="1" id="KW-1133">Transmembrane helix</keyword>
<organism evidence="3 4">
    <name type="scientific">Cladophialophora chaetospira</name>
    <dbReference type="NCBI Taxonomy" id="386627"/>
    <lineage>
        <taxon>Eukaryota</taxon>
        <taxon>Fungi</taxon>
        <taxon>Dikarya</taxon>
        <taxon>Ascomycota</taxon>
        <taxon>Pezizomycotina</taxon>
        <taxon>Eurotiomycetes</taxon>
        <taxon>Chaetothyriomycetidae</taxon>
        <taxon>Chaetothyriales</taxon>
        <taxon>Herpotrichiellaceae</taxon>
        <taxon>Cladophialophora</taxon>
    </lineage>
</organism>
<evidence type="ECO:0000313" key="3">
    <source>
        <dbReference type="EMBL" id="KAJ9603145.1"/>
    </source>
</evidence>
<keyword evidence="1" id="KW-0812">Transmembrane</keyword>
<evidence type="ECO:0000259" key="2">
    <source>
        <dbReference type="Pfam" id="PF24535"/>
    </source>
</evidence>
<dbReference type="Proteomes" id="UP001172673">
    <property type="component" value="Unassembled WGS sequence"/>
</dbReference>